<dbReference type="SUPFAM" id="SSF56214">
    <property type="entry name" value="4'-phosphopantetheinyl transferase"/>
    <property type="match status" value="1"/>
</dbReference>
<comment type="caution">
    <text evidence="10">The sequence shown here is derived from an EMBL/GenBank/DDBJ whole genome shotgun (WGS) entry which is preliminary data.</text>
</comment>
<keyword evidence="5 8" id="KW-0460">Magnesium</keyword>
<comment type="catalytic activity">
    <reaction evidence="8">
        <text>apo-[ACP] + CoA = holo-[ACP] + adenosine 3',5'-bisphosphate + H(+)</text>
        <dbReference type="Rhea" id="RHEA:12068"/>
        <dbReference type="Rhea" id="RHEA-COMP:9685"/>
        <dbReference type="Rhea" id="RHEA-COMP:9690"/>
        <dbReference type="ChEBI" id="CHEBI:15378"/>
        <dbReference type="ChEBI" id="CHEBI:29999"/>
        <dbReference type="ChEBI" id="CHEBI:57287"/>
        <dbReference type="ChEBI" id="CHEBI:58343"/>
        <dbReference type="ChEBI" id="CHEBI:64479"/>
        <dbReference type="EC" id="2.7.8.7"/>
    </reaction>
</comment>
<keyword evidence="2 8" id="KW-0808">Transferase</keyword>
<feature type="binding site" evidence="8">
    <location>
        <position position="55"/>
    </location>
    <ligand>
        <name>Mg(2+)</name>
        <dbReference type="ChEBI" id="CHEBI:18420"/>
    </ligand>
</feature>
<gene>
    <name evidence="8" type="primary">acpS</name>
    <name evidence="10" type="ORF">HDA32_005718</name>
</gene>
<comment type="function">
    <text evidence="8">Transfers the 4'-phosphopantetheine moiety from coenzyme A to a Ser of acyl-carrier-protein.</text>
</comment>
<dbReference type="GO" id="GO:0008897">
    <property type="term" value="F:holo-[acyl-carrier-protein] synthase activity"/>
    <property type="evidence" value="ECO:0007669"/>
    <property type="project" value="UniProtKB-UniRule"/>
</dbReference>
<keyword evidence="4 8" id="KW-0276">Fatty acid metabolism</keyword>
<dbReference type="EC" id="2.7.8.7" evidence="8"/>
<comment type="similarity">
    <text evidence="8">Belongs to the P-Pant transferase superfamily. AcpS family.</text>
</comment>
<keyword evidence="3 8" id="KW-0479">Metal-binding</keyword>
<proteinExistence type="inferred from homology"/>
<dbReference type="GO" id="GO:0005737">
    <property type="term" value="C:cytoplasm"/>
    <property type="evidence" value="ECO:0007669"/>
    <property type="project" value="UniProtKB-SubCell"/>
</dbReference>
<evidence type="ECO:0000256" key="7">
    <source>
        <dbReference type="ARBA" id="ARBA00023160"/>
    </source>
</evidence>
<comment type="cofactor">
    <cofactor evidence="8">
        <name>Mg(2+)</name>
        <dbReference type="ChEBI" id="CHEBI:18420"/>
    </cofactor>
</comment>
<organism evidence="10 11">
    <name type="scientific">Spinactinospora alkalitolerans</name>
    <dbReference type="NCBI Taxonomy" id="687207"/>
    <lineage>
        <taxon>Bacteria</taxon>
        <taxon>Bacillati</taxon>
        <taxon>Actinomycetota</taxon>
        <taxon>Actinomycetes</taxon>
        <taxon>Streptosporangiales</taxon>
        <taxon>Nocardiopsidaceae</taxon>
        <taxon>Spinactinospora</taxon>
    </lineage>
</organism>
<dbReference type="HAMAP" id="MF_00101">
    <property type="entry name" value="AcpS"/>
    <property type="match status" value="1"/>
</dbReference>
<dbReference type="Gene3D" id="3.90.470.20">
    <property type="entry name" value="4'-phosphopantetheinyl transferase domain"/>
    <property type="match status" value="1"/>
</dbReference>
<keyword evidence="6 8" id="KW-0443">Lipid metabolism</keyword>
<evidence type="ECO:0000256" key="1">
    <source>
        <dbReference type="ARBA" id="ARBA00022516"/>
    </source>
</evidence>
<dbReference type="EMBL" id="JACCCC010000001">
    <property type="protein sequence ID" value="NYE50598.1"/>
    <property type="molecule type" value="Genomic_DNA"/>
</dbReference>
<keyword evidence="1 8" id="KW-0444">Lipid biosynthesis</keyword>
<dbReference type="InterPro" id="IPR002582">
    <property type="entry name" value="ACPS"/>
</dbReference>
<dbReference type="NCBIfam" id="TIGR00556">
    <property type="entry name" value="pantethn_trn"/>
    <property type="match status" value="1"/>
</dbReference>
<name>A0A852U2Z4_9ACTN</name>
<dbReference type="RefSeq" id="WP_179646055.1">
    <property type="nucleotide sequence ID" value="NZ_BAAAYY010000044.1"/>
</dbReference>
<dbReference type="GO" id="GO:0006633">
    <property type="term" value="P:fatty acid biosynthetic process"/>
    <property type="evidence" value="ECO:0007669"/>
    <property type="project" value="UniProtKB-UniRule"/>
</dbReference>
<accession>A0A852U2Z4</accession>
<evidence type="ECO:0000313" key="10">
    <source>
        <dbReference type="EMBL" id="NYE50598.1"/>
    </source>
</evidence>
<protein>
    <recommendedName>
        <fullName evidence="8">Holo-[acyl-carrier-protein] synthase</fullName>
        <shortName evidence="8">Holo-ACP synthase</shortName>
        <ecNumber evidence="8">2.7.8.7</ecNumber>
    </recommendedName>
    <alternativeName>
        <fullName evidence="8">4'-phosphopantetheinyl transferase AcpS</fullName>
    </alternativeName>
</protein>
<reference evidence="10 11" key="1">
    <citation type="submission" date="2020-07" db="EMBL/GenBank/DDBJ databases">
        <title>Sequencing the genomes of 1000 actinobacteria strains.</title>
        <authorList>
            <person name="Klenk H.-P."/>
        </authorList>
    </citation>
    <scope>NUCLEOTIDE SEQUENCE [LARGE SCALE GENOMIC DNA]</scope>
    <source>
        <strain evidence="10 11">CXB654</strain>
    </source>
</reference>
<evidence type="ECO:0000256" key="2">
    <source>
        <dbReference type="ARBA" id="ARBA00022679"/>
    </source>
</evidence>
<feature type="domain" description="4'-phosphopantetheinyl transferase" evidence="9">
    <location>
        <begin position="2"/>
        <end position="100"/>
    </location>
</feature>
<keyword evidence="8" id="KW-0963">Cytoplasm</keyword>
<evidence type="ECO:0000256" key="8">
    <source>
        <dbReference type="HAMAP-Rule" id="MF_00101"/>
    </source>
</evidence>
<feature type="binding site" evidence="8">
    <location>
        <position position="6"/>
    </location>
    <ligand>
        <name>Mg(2+)</name>
        <dbReference type="ChEBI" id="CHEBI:18420"/>
    </ligand>
</feature>
<dbReference type="AlphaFoldDB" id="A0A852U2Z4"/>
<evidence type="ECO:0000256" key="4">
    <source>
        <dbReference type="ARBA" id="ARBA00022832"/>
    </source>
</evidence>
<dbReference type="Proteomes" id="UP000589036">
    <property type="component" value="Unassembled WGS sequence"/>
</dbReference>
<evidence type="ECO:0000256" key="6">
    <source>
        <dbReference type="ARBA" id="ARBA00023098"/>
    </source>
</evidence>
<evidence type="ECO:0000313" key="11">
    <source>
        <dbReference type="Proteomes" id="UP000589036"/>
    </source>
</evidence>
<evidence type="ECO:0000256" key="3">
    <source>
        <dbReference type="ARBA" id="ARBA00022723"/>
    </source>
</evidence>
<dbReference type="InterPro" id="IPR008278">
    <property type="entry name" value="4-PPantetheinyl_Trfase_dom"/>
</dbReference>
<evidence type="ECO:0000256" key="5">
    <source>
        <dbReference type="ARBA" id="ARBA00022842"/>
    </source>
</evidence>
<keyword evidence="7 8" id="KW-0275">Fatty acid biosynthesis</keyword>
<evidence type="ECO:0000259" key="9">
    <source>
        <dbReference type="Pfam" id="PF01648"/>
    </source>
</evidence>
<comment type="subcellular location">
    <subcellularLocation>
        <location evidence="8">Cytoplasm</location>
    </subcellularLocation>
</comment>
<dbReference type="InterPro" id="IPR037143">
    <property type="entry name" value="4-PPantetheinyl_Trfase_dom_sf"/>
</dbReference>
<dbReference type="GO" id="GO:0000287">
    <property type="term" value="F:magnesium ion binding"/>
    <property type="evidence" value="ECO:0007669"/>
    <property type="project" value="UniProtKB-UniRule"/>
</dbReference>
<dbReference type="Pfam" id="PF01648">
    <property type="entry name" value="ACPS"/>
    <property type="match status" value="1"/>
</dbReference>
<dbReference type="InterPro" id="IPR004568">
    <property type="entry name" value="Ppantetheine-prot_Trfase_dom"/>
</dbReference>
<sequence length="159" mass="16934">MRVGVDVLCVGELDGLFERPWFRRYAYSAEELAAAGAWGRERAREFLTGRFACKEAVVKVLRCGFSGGVVPNQVSVLRDTAGAPEVRLTGHAAERARAVGVAEVTVSIAHKRGLVIAVAVGLPARASGRSTARPGADPAALATGITGRLDEHTWKQRRA</sequence>
<keyword evidence="11" id="KW-1185">Reference proteome</keyword>